<feature type="compositionally biased region" description="Basic residues" evidence="1">
    <location>
        <begin position="225"/>
        <end position="239"/>
    </location>
</feature>
<evidence type="ECO:0000313" key="2">
    <source>
        <dbReference type="EMBL" id="MFE9169428.1"/>
    </source>
</evidence>
<dbReference type="RefSeq" id="WP_388344536.1">
    <property type="nucleotide sequence ID" value="NZ_JBIAFJ010000004.1"/>
</dbReference>
<dbReference type="Proteomes" id="UP001601197">
    <property type="component" value="Unassembled WGS sequence"/>
</dbReference>
<comment type="caution">
    <text evidence="2">The sequence shown here is derived from an EMBL/GenBank/DDBJ whole genome shotgun (WGS) entry which is preliminary data.</text>
</comment>
<evidence type="ECO:0000256" key="1">
    <source>
        <dbReference type="SAM" id="MobiDB-lite"/>
    </source>
</evidence>
<keyword evidence="3" id="KW-1185">Reference proteome</keyword>
<organism evidence="2 3">
    <name type="scientific">Streptomyces kebangsaanensis</name>
    <dbReference type="NCBI Taxonomy" id="864058"/>
    <lineage>
        <taxon>Bacteria</taxon>
        <taxon>Bacillati</taxon>
        <taxon>Actinomycetota</taxon>
        <taxon>Actinomycetes</taxon>
        <taxon>Kitasatosporales</taxon>
        <taxon>Streptomycetaceae</taxon>
        <taxon>Streptomyces</taxon>
    </lineage>
</organism>
<sequence length="438" mass="47828">MIQTLPLALPGALVDTHRIDLTMLYSKGWGVGTDDVVVAPNGDVYALYHAHRYTWNVAEDEQDPALANFGYRIITRYSADGEVLASALCCPTYGDETASAVADGNDMTLCVLPDGTLSVTARPDCTTLIAPDLSRVLATYDSNAYRPFEESTPGDGFAGSIGVTPSGRLLCSVSERGVWKYGSPLTNIVGVADGALTPGNRPVIEAIASLDPEPARHSDNDLKTHVHHRGRPVGRDHRPRPALTELVAGEDRLSGWRDSRLGRPVPLADDLFVVPAFAKTFRGGSRGQPFLFALVNDQGEMTGRLRGLDAYRDSPFTGFCFTLASDPRRGRVFHLNRYGLYAWNKAGVLRAGLDTAAKTFKPLVHFALTACSPDGDLLLVHRKQHLVLRVPAPDDLSDLPTVMEEALRNYARQRTALKKKWGPVNWHWVDASAPVHRL</sequence>
<dbReference type="SUPFAM" id="SSF82171">
    <property type="entry name" value="DPP6 N-terminal domain-like"/>
    <property type="match status" value="1"/>
</dbReference>
<proteinExistence type="predicted"/>
<dbReference type="EMBL" id="JBIAFJ010000004">
    <property type="protein sequence ID" value="MFE9169428.1"/>
    <property type="molecule type" value="Genomic_DNA"/>
</dbReference>
<feature type="compositionally biased region" description="Basic and acidic residues" evidence="1">
    <location>
        <begin position="213"/>
        <end position="224"/>
    </location>
</feature>
<name>A0ABW6KS67_9ACTN</name>
<protein>
    <submittedName>
        <fullName evidence="2">Uncharacterized protein</fullName>
    </submittedName>
</protein>
<evidence type="ECO:0000313" key="3">
    <source>
        <dbReference type="Proteomes" id="UP001601197"/>
    </source>
</evidence>
<accession>A0ABW6KS67</accession>
<reference evidence="2 3" key="1">
    <citation type="submission" date="2024-10" db="EMBL/GenBank/DDBJ databases">
        <title>The Natural Products Discovery Center: Release of the First 8490 Sequenced Strains for Exploring Actinobacteria Biosynthetic Diversity.</title>
        <authorList>
            <person name="Kalkreuter E."/>
            <person name="Kautsar S.A."/>
            <person name="Yang D."/>
            <person name="Bader C.D."/>
            <person name="Teijaro C.N."/>
            <person name="Fluegel L."/>
            <person name="Davis C.M."/>
            <person name="Simpson J.R."/>
            <person name="Lauterbach L."/>
            <person name="Steele A.D."/>
            <person name="Gui C."/>
            <person name="Meng S."/>
            <person name="Li G."/>
            <person name="Viehrig K."/>
            <person name="Ye F."/>
            <person name="Su P."/>
            <person name="Kiefer A.F."/>
            <person name="Nichols A."/>
            <person name="Cepeda A.J."/>
            <person name="Yan W."/>
            <person name="Fan B."/>
            <person name="Jiang Y."/>
            <person name="Adhikari A."/>
            <person name="Zheng C.-J."/>
            <person name="Schuster L."/>
            <person name="Cowan T.M."/>
            <person name="Smanski M.J."/>
            <person name="Chevrette M.G."/>
            <person name="De Carvalho L.P.S."/>
            <person name="Shen B."/>
        </authorList>
    </citation>
    <scope>NUCLEOTIDE SEQUENCE [LARGE SCALE GENOMIC DNA]</scope>
    <source>
        <strain evidence="2 3">NPDC007147</strain>
    </source>
</reference>
<gene>
    <name evidence="2" type="ORF">ACFYNZ_07855</name>
</gene>
<feature type="region of interest" description="Disordered" evidence="1">
    <location>
        <begin position="213"/>
        <end position="239"/>
    </location>
</feature>